<name>A0ABY4H172_9BACI</name>
<dbReference type="SMART" id="SM00482">
    <property type="entry name" value="POLAc"/>
    <property type="match status" value="1"/>
</dbReference>
<organism evidence="5 6">
    <name type="scientific">Halobacillus shinanisalinarum</name>
    <dbReference type="NCBI Taxonomy" id="2932258"/>
    <lineage>
        <taxon>Bacteria</taxon>
        <taxon>Bacillati</taxon>
        <taxon>Bacillota</taxon>
        <taxon>Bacilli</taxon>
        <taxon>Bacillales</taxon>
        <taxon>Bacillaceae</taxon>
        <taxon>Halobacillus</taxon>
    </lineage>
</organism>
<dbReference type="Gene3D" id="1.10.150.20">
    <property type="entry name" value="5' to 3' exonuclease, C-terminal subdomain"/>
    <property type="match status" value="1"/>
</dbReference>
<evidence type="ECO:0000259" key="4">
    <source>
        <dbReference type="SMART" id="SM00482"/>
    </source>
</evidence>
<proteinExistence type="predicted"/>
<sequence length="647" mass="73466">MTTLSIDIETYSSTDLKKTGVYRYVEADDFEILLFAYAFGDDPVEVIDLAQGEKLPVVVIKALQDREIMKTAFNANFERVCISKHFDIKQYETQWRCTAVKSMNLGLPGYLDGVAKAMNLDVQKDSAGKALIRYFSMPCKPNKKNEGRTRNLPHHDEEKWQQYKDYCVMDVEVERGIKEKLDKFQLPDMEHRMWELDQKINDFGVEVDPDVVKNAIEINRVYQKKLKAEAIELTGLDNPNSTAQLGEWLKNQGVQAPNLQKATVEKLLEETSGDVKRVLEIRLESSKTSIKKYQAMERAMCEDHRVRGLMQFYGAGRTGRWAGRLVQVQNLPRNYLNDLDLARNLLKQGEFETLELLFGDVPDVLSQLIRTAFVPKKGYRLTVSDFSAIEARVIAWLADETWRLDVFDGHGKIYEASAAQMFNVPVESISKGDPLRQKGKISELALGYQGSVGALKQMGALDMGLEEDELPELVSSWREANPNIKKFWYDVEKSAIQALQNKTTVTMPHGLSFFYQSGVLFIGLPSGRKLAYAKPKLEKDERFNKDKITYMGTEAGGKWARLDTYGGKLVENIVQAVARDCLALSMIRLDDAGYDIIFHVHDEAVIETLENQDALEDIEGIMGQPIEWAKGLPLNADGFVTHYYMKD</sequence>
<keyword evidence="2" id="KW-0235">DNA replication</keyword>
<accession>A0ABY4H172</accession>
<evidence type="ECO:0000256" key="3">
    <source>
        <dbReference type="ARBA" id="ARBA00049244"/>
    </source>
</evidence>
<feature type="domain" description="DNA-directed DNA polymerase family A palm" evidence="4">
    <location>
        <begin position="366"/>
        <end position="612"/>
    </location>
</feature>
<evidence type="ECO:0000313" key="6">
    <source>
        <dbReference type="Proteomes" id="UP000831880"/>
    </source>
</evidence>
<keyword evidence="6" id="KW-1185">Reference proteome</keyword>
<gene>
    <name evidence="5" type="ORF">MUO14_23985</name>
</gene>
<dbReference type="Pfam" id="PF00476">
    <property type="entry name" value="DNA_pol_A"/>
    <property type="match status" value="1"/>
</dbReference>
<evidence type="ECO:0000313" key="5">
    <source>
        <dbReference type="EMBL" id="UOQ93392.1"/>
    </source>
</evidence>
<evidence type="ECO:0000256" key="2">
    <source>
        <dbReference type="ARBA" id="ARBA00022705"/>
    </source>
</evidence>
<dbReference type="SUPFAM" id="SSF56672">
    <property type="entry name" value="DNA/RNA polymerases"/>
    <property type="match status" value="1"/>
</dbReference>
<dbReference type="RefSeq" id="WP_244752992.1">
    <property type="nucleotide sequence ID" value="NZ_CP095074.1"/>
</dbReference>
<dbReference type="Proteomes" id="UP000831880">
    <property type="component" value="Chromosome"/>
</dbReference>
<dbReference type="InterPro" id="IPR001098">
    <property type="entry name" value="DNA-dir_DNA_pol_A_palm_dom"/>
</dbReference>
<dbReference type="Gene3D" id="3.30.70.370">
    <property type="match status" value="1"/>
</dbReference>
<dbReference type="PANTHER" id="PTHR10133:SF27">
    <property type="entry name" value="DNA POLYMERASE NU"/>
    <property type="match status" value="1"/>
</dbReference>
<dbReference type="PANTHER" id="PTHR10133">
    <property type="entry name" value="DNA POLYMERASE I"/>
    <property type="match status" value="1"/>
</dbReference>
<dbReference type="InterPro" id="IPR002298">
    <property type="entry name" value="DNA_polymerase_A"/>
</dbReference>
<dbReference type="CDD" id="cd08642">
    <property type="entry name" value="DNA_pol_A_pol_I_A"/>
    <property type="match status" value="1"/>
</dbReference>
<dbReference type="InterPro" id="IPR043502">
    <property type="entry name" value="DNA/RNA_pol_sf"/>
</dbReference>
<comment type="catalytic activity">
    <reaction evidence="3">
        <text>DNA(n) + a 2'-deoxyribonucleoside 5'-triphosphate = DNA(n+1) + diphosphate</text>
        <dbReference type="Rhea" id="RHEA:22508"/>
        <dbReference type="Rhea" id="RHEA-COMP:17339"/>
        <dbReference type="Rhea" id="RHEA-COMP:17340"/>
        <dbReference type="ChEBI" id="CHEBI:33019"/>
        <dbReference type="ChEBI" id="CHEBI:61560"/>
        <dbReference type="ChEBI" id="CHEBI:173112"/>
        <dbReference type="EC" id="2.7.7.7"/>
    </reaction>
</comment>
<protein>
    <recommendedName>
        <fullName evidence="1">DNA-directed DNA polymerase</fullName>
        <ecNumber evidence="1">2.7.7.7</ecNumber>
    </recommendedName>
</protein>
<reference evidence="5 6" key="1">
    <citation type="submission" date="2022-04" db="EMBL/GenBank/DDBJ databases">
        <title>Halobacillus sp. isolated from saltern.</title>
        <authorList>
            <person name="Won M."/>
            <person name="Lee C.-M."/>
            <person name="Woen H.-Y."/>
            <person name="Kwon S.-W."/>
        </authorList>
    </citation>
    <scope>NUCLEOTIDE SEQUENCE [LARGE SCALE GENOMIC DNA]</scope>
    <source>
        <strain evidence="5 6">SSTM10-2</strain>
    </source>
</reference>
<evidence type="ECO:0000256" key="1">
    <source>
        <dbReference type="ARBA" id="ARBA00012417"/>
    </source>
</evidence>
<dbReference type="EC" id="2.7.7.7" evidence="1"/>
<dbReference type="EMBL" id="CP095074">
    <property type="protein sequence ID" value="UOQ93392.1"/>
    <property type="molecule type" value="Genomic_DNA"/>
</dbReference>